<proteinExistence type="predicted"/>
<keyword evidence="1" id="KW-0472">Membrane</keyword>
<dbReference type="Proteomes" id="UP000318833">
    <property type="component" value="Unassembled WGS sequence"/>
</dbReference>
<evidence type="ECO:0000313" key="3">
    <source>
        <dbReference type="Proteomes" id="UP000318833"/>
    </source>
</evidence>
<protein>
    <recommendedName>
        <fullName evidence="4">PilN domain-containing protein</fullName>
    </recommendedName>
</protein>
<gene>
    <name evidence="2" type="ORF">FOF46_18425</name>
</gene>
<name>A0A554VGX1_9FLAO</name>
<dbReference type="EMBL" id="VLNR01000042">
    <property type="protein sequence ID" value="TSE06684.1"/>
    <property type="molecule type" value="Genomic_DNA"/>
</dbReference>
<keyword evidence="3" id="KW-1185">Reference proteome</keyword>
<evidence type="ECO:0008006" key="4">
    <source>
        <dbReference type="Google" id="ProtNLM"/>
    </source>
</evidence>
<dbReference type="AlphaFoldDB" id="A0A554VGX1"/>
<organism evidence="2 3">
    <name type="scientific">Aquimarina algiphila</name>
    <dbReference type="NCBI Taxonomy" id="2047982"/>
    <lineage>
        <taxon>Bacteria</taxon>
        <taxon>Pseudomonadati</taxon>
        <taxon>Bacteroidota</taxon>
        <taxon>Flavobacteriia</taxon>
        <taxon>Flavobacteriales</taxon>
        <taxon>Flavobacteriaceae</taxon>
        <taxon>Aquimarina</taxon>
    </lineage>
</organism>
<keyword evidence="1" id="KW-1133">Transmembrane helix</keyword>
<reference evidence="2 3" key="1">
    <citation type="submission" date="2019-07" db="EMBL/GenBank/DDBJ databases">
        <title>The draft genome sequence of Aquimarina algiphila M91.</title>
        <authorList>
            <person name="Meng X."/>
        </authorList>
    </citation>
    <scope>NUCLEOTIDE SEQUENCE [LARGE SCALE GENOMIC DNA]</scope>
    <source>
        <strain evidence="2 3">M91</strain>
    </source>
</reference>
<evidence type="ECO:0000256" key="1">
    <source>
        <dbReference type="SAM" id="Phobius"/>
    </source>
</evidence>
<evidence type="ECO:0000313" key="2">
    <source>
        <dbReference type="EMBL" id="TSE06684.1"/>
    </source>
</evidence>
<dbReference type="RefSeq" id="WP_143917476.1">
    <property type="nucleotide sequence ID" value="NZ_CANLVC010000005.1"/>
</dbReference>
<accession>A0A554VGX1</accession>
<feature type="transmembrane region" description="Helical" evidence="1">
    <location>
        <begin position="237"/>
        <end position="256"/>
    </location>
</feature>
<dbReference type="OrthoDB" id="1186626at2"/>
<sequence length="403" mass="45795">MANLLSSYNPIGKTLVSVEYSVQEGKPILFGLELVQKKGELDINQTFTLKQPEELSKFSKTTHLSLVITDDYVLSKEVQQTGTDAEIVAEAFPNLNLNDFYYQILRSTNSSFIAVCRKEYVETCIEQFQKAGNTITTIALGVLKMTALSGYAQGETLKSYTAEVGFSNEELISIVSKREHIEQQYNIEGLTFPATHSLPLAIILDAVFNTDRISGNLETRNQELRKRYKETRFFKNTLQLGVGFLLITLLINFFVFNANYKKWQGLQEELQVYTTQKEQITKKQAEVSTKEALVQSILTTGFSKSSYYTDQIVQAQPATVLLTSFIYQPLTKPIRKNKYIEFRENIISIMGKSTDKTEFTAWLKIMENLPFVEAVTIIQYGLDKKNISDFEITLKIKPDAAKD</sequence>
<comment type="caution">
    <text evidence="2">The sequence shown here is derived from an EMBL/GenBank/DDBJ whole genome shotgun (WGS) entry which is preliminary data.</text>
</comment>
<keyword evidence="1" id="KW-0812">Transmembrane</keyword>